<dbReference type="InterPro" id="IPR052512">
    <property type="entry name" value="4CMD/NDH-1_regulator"/>
</dbReference>
<proteinExistence type="predicted"/>
<dbReference type="Gene3D" id="1.20.1290.10">
    <property type="entry name" value="AhpD-like"/>
    <property type="match status" value="1"/>
</dbReference>
<keyword evidence="3" id="KW-1185">Reference proteome</keyword>
<dbReference type="InterPro" id="IPR003779">
    <property type="entry name" value="CMD-like"/>
</dbReference>
<dbReference type="PANTHER" id="PTHR33570">
    <property type="entry name" value="4-CARBOXYMUCONOLACTONE DECARBOXYLASE FAMILY PROTEIN"/>
    <property type="match status" value="1"/>
</dbReference>
<reference evidence="2 3" key="1">
    <citation type="submission" date="2020-06" db="EMBL/GenBank/DDBJ databases">
        <authorList>
            <person name="Scott K."/>
        </authorList>
    </citation>
    <scope>NUCLEOTIDE SEQUENCE [LARGE SCALE GENOMIC DNA]</scope>
    <source>
        <strain evidence="2 3">HH1</strain>
    </source>
</reference>
<gene>
    <name evidence="2" type="ORF">H8792_003920</name>
</gene>
<evidence type="ECO:0000259" key="1">
    <source>
        <dbReference type="Pfam" id="PF02627"/>
    </source>
</evidence>
<dbReference type="EMBL" id="JACBGI020000004">
    <property type="protein sequence ID" value="MBF6057481.1"/>
    <property type="molecule type" value="Genomic_DNA"/>
</dbReference>
<dbReference type="SUPFAM" id="SSF69118">
    <property type="entry name" value="AhpD-like"/>
    <property type="match status" value="1"/>
</dbReference>
<dbReference type="PANTHER" id="PTHR33570:SF10">
    <property type="entry name" value="GAMMA-CARBOXYMUCONOLACTONE DECARBOXYLASE"/>
    <property type="match status" value="1"/>
</dbReference>
<evidence type="ECO:0000313" key="2">
    <source>
        <dbReference type="EMBL" id="MBF6057481.1"/>
    </source>
</evidence>
<evidence type="ECO:0000313" key="3">
    <source>
        <dbReference type="Proteomes" id="UP001193680"/>
    </source>
</evidence>
<dbReference type="Proteomes" id="UP001193680">
    <property type="component" value="Unassembled WGS sequence"/>
</dbReference>
<comment type="caution">
    <text evidence="2">The sequence shown here is derived from an EMBL/GenBank/DDBJ whole genome shotgun (WGS) entry which is preliminary data.</text>
</comment>
<protein>
    <submittedName>
        <fullName evidence="2">Carboxymuconolactone decarboxylase family protein</fullName>
    </submittedName>
</protein>
<dbReference type="InterPro" id="IPR029032">
    <property type="entry name" value="AhpD-like"/>
</dbReference>
<sequence>MTSNDTERFQRGLKKLKEIDGQAGENVIQSLKHFAPGLARYTIEYPFGDVYSRPGLDLKFREIATVAALTAMGHAAPQLKVHINAALNVGCSVTEIMEVIIQMSVYAGFPAALNGAFTAEEVFLERGLIEKPTSKS</sequence>
<dbReference type="Pfam" id="PF02627">
    <property type="entry name" value="CMD"/>
    <property type="match status" value="1"/>
</dbReference>
<name>A0ABS0BZR2_9GAMM</name>
<feature type="domain" description="Carboxymuconolactone decarboxylase-like" evidence="1">
    <location>
        <begin position="36"/>
        <end position="119"/>
    </location>
</feature>
<reference evidence="2 3" key="2">
    <citation type="submission" date="2020-11" db="EMBL/GenBank/DDBJ databases">
        <title>Sulfur oxidizing isolate from Hospital Hole Sinkhole.</title>
        <authorList>
            <person name="Scott K.M."/>
        </authorList>
    </citation>
    <scope>NUCLEOTIDE SEQUENCE [LARGE SCALE GENOMIC DNA]</scope>
    <source>
        <strain evidence="2 3">HH1</strain>
    </source>
</reference>
<accession>A0ABS0BZR2</accession>
<organism evidence="2 3">
    <name type="scientific">Thiomicrorhabdus heinhorstiae</name>
    <dbReference type="NCBI Taxonomy" id="2748010"/>
    <lineage>
        <taxon>Bacteria</taxon>
        <taxon>Pseudomonadati</taxon>
        <taxon>Pseudomonadota</taxon>
        <taxon>Gammaproteobacteria</taxon>
        <taxon>Thiotrichales</taxon>
        <taxon>Piscirickettsiaceae</taxon>
        <taxon>Thiomicrorhabdus</taxon>
    </lineage>
</organism>